<dbReference type="PANTHER" id="PTHR48418">
    <property type="entry name" value="TRNA WYBUTOSINE-SYNTHESIZING PROTEIN 3"/>
    <property type="match status" value="1"/>
</dbReference>
<dbReference type="SUPFAM" id="SSF111278">
    <property type="entry name" value="SSo0622-like"/>
    <property type="match status" value="1"/>
</dbReference>
<dbReference type="GeneID" id="36835404"/>
<comment type="similarity">
    <text evidence="1 7">Belongs to the TYW3 family.</text>
</comment>
<evidence type="ECO:0000313" key="10">
    <source>
        <dbReference type="Proteomes" id="UP000247586"/>
    </source>
</evidence>
<accession>A0A2U9IUP4</accession>
<evidence type="ECO:0000256" key="1">
    <source>
        <dbReference type="ARBA" id="ARBA00008569"/>
    </source>
</evidence>
<keyword evidence="3 7" id="KW-0808">Transferase</keyword>
<dbReference type="Proteomes" id="UP000247586">
    <property type="component" value="Chromosome"/>
</dbReference>
<comment type="function">
    <text evidence="7">S-adenosyl-L-methionine-dependent methyltransferase that acts as a component of the wyosine derivatives biosynthesis pathway. Probably methylates N-4 position of wybutosine-86 to produce wybutosine-72.</text>
</comment>
<dbReference type="Pfam" id="PF02676">
    <property type="entry name" value="TYW3"/>
    <property type="match status" value="1"/>
</dbReference>
<dbReference type="RefSeq" id="WP_110369341.1">
    <property type="nucleotide sequence ID" value="NZ_CP029287.2"/>
</dbReference>
<sequence>MDSRKEQEWKKFKEEAIQRLLRDKDIGYLDPDIWDLLDAFMKRDKAFTYSSCSGRITIIDAIYPWARKDSSVIYKNHLVLSEDELEGVLEKGQIRRLWLIVQGPILHVYTMDSDEAWSILGIARSVGFKHSGILTENKKGVLIELRTGIRMVHLLRETSDSKVEGTTELVKIANEILKKGKEKKDQLRNAILSSIRDYSMKLGENPEGNFHVHNNV</sequence>
<dbReference type="EMBL" id="CP029287">
    <property type="protein sequence ID" value="AWR99744.1"/>
    <property type="molecule type" value="Genomic_DNA"/>
</dbReference>
<dbReference type="InterPro" id="IPR036602">
    <property type="entry name" value="tRNA_yW-synthesising-like_sf"/>
</dbReference>
<evidence type="ECO:0000256" key="5">
    <source>
        <dbReference type="ARBA" id="ARBA00022694"/>
    </source>
</evidence>
<evidence type="ECO:0000256" key="2">
    <source>
        <dbReference type="ARBA" id="ARBA00022603"/>
    </source>
</evidence>
<dbReference type="GO" id="GO:0030488">
    <property type="term" value="P:tRNA methylation"/>
    <property type="evidence" value="ECO:0007669"/>
    <property type="project" value="InterPro"/>
</dbReference>
<evidence type="ECO:0000256" key="4">
    <source>
        <dbReference type="ARBA" id="ARBA00022691"/>
    </source>
</evidence>
<evidence type="ECO:0000256" key="7">
    <source>
        <dbReference type="HAMAP-Rule" id="MF_00266"/>
    </source>
</evidence>
<dbReference type="NCBIfam" id="NF003263">
    <property type="entry name" value="PRK04235.1-1"/>
    <property type="match status" value="1"/>
</dbReference>
<reference evidence="9 10" key="1">
    <citation type="submission" date="2018-05" db="EMBL/GenBank/DDBJ databases">
        <title>Complete Genome Sequences of Extremely Thermoacidophilic, Metal-Mobilizing Type-Strain Members of the Archaeal Family Sulfolobaceae: Acidianus brierleyi DSM-1651T, Acidianus sulfidivorans DSM-18786T, Metallosphaera hakonensis DSM-7519T, and Metallosphaera prunae DSM-10039T.</title>
        <authorList>
            <person name="Counts J.A."/>
            <person name="Kelly R.M."/>
        </authorList>
    </citation>
    <scope>NUCLEOTIDE SEQUENCE [LARGE SCALE GENOMIC DNA]</scope>
    <source>
        <strain evidence="9 10">HO1-1</strain>
    </source>
</reference>
<evidence type="ECO:0000256" key="3">
    <source>
        <dbReference type="ARBA" id="ARBA00022679"/>
    </source>
</evidence>
<dbReference type="PANTHER" id="PTHR48418:SF1">
    <property type="entry name" value="TRNA WYBUTOSINE-SYNTHESIZING PROTEIN 3"/>
    <property type="match status" value="1"/>
</dbReference>
<dbReference type="OrthoDB" id="19299at2157"/>
<feature type="domain" description="tRNA wybutosine-synthesizing protein" evidence="8">
    <location>
        <begin position="13"/>
        <end position="191"/>
    </location>
</feature>
<dbReference type="AlphaFoldDB" id="A0A2U9IUP4"/>
<comment type="catalytic activity">
    <reaction evidence="7">
        <text>4-demethyl-7-[(3S)-3-amino-3-carboxypropyl]wyosine(37) in tRNA(Phe) + S-adenosyl-L-methionine = 7-[(3S)-3-amino-3-carboxypropyl]wyosine(37) in tRNA(Phe) + S-adenosyl-L-homocysteine + H(+)</text>
        <dbReference type="Rhea" id="RHEA:36635"/>
        <dbReference type="Rhea" id="RHEA-COMP:10378"/>
        <dbReference type="Rhea" id="RHEA-COMP:10379"/>
        <dbReference type="ChEBI" id="CHEBI:15378"/>
        <dbReference type="ChEBI" id="CHEBI:57856"/>
        <dbReference type="ChEBI" id="CHEBI:59789"/>
        <dbReference type="ChEBI" id="CHEBI:73543"/>
        <dbReference type="ChEBI" id="CHEBI:73550"/>
        <dbReference type="EC" id="2.1.1.282"/>
    </reaction>
</comment>
<dbReference type="HAMAP" id="MF_00266">
    <property type="entry name" value="TYW3_archaea"/>
    <property type="match status" value="1"/>
</dbReference>
<name>A0A2U9IUP4_9CREN</name>
<evidence type="ECO:0000256" key="6">
    <source>
        <dbReference type="ARBA" id="ARBA00030554"/>
    </source>
</evidence>
<keyword evidence="4 7" id="KW-0949">S-adenosyl-L-methionine</keyword>
<dbReference type="InterPro" id="IPR003827">
    <property type="entry name" value="tRNA_yW-synthesising"/>
</dbReference>
<evidence type="ECO:0000313" key="9">
    <source>
        <dbReference type="EMBL" id="AWR99744.1"/>
    </source>
</evidence>
<keyword evidence="5 7" id="KW-0819">tRNA processing</keyword>
<organism evidence="9 10">
    <name type="scientific">Metallosphaera hakonensis JCM 8857 = DSM 7519</name>
    <dbReference type="NCBI Taxonomy" id="1293036"/>
    <lineage>
        <taxon>Archaea</taxon>
        <taxon>Thermoproteota</taxon>
        <taxon>Thermoprotei</taxon>
        <taxon>Sulfolobales</taxon>
        <taxon>Sulfolobaceae</taxon>
        <taxon>Metallosphaera</taxon>
    </lineage>
</organism>
<dbReference type="KEGG" id="mhk:DFR87_08640"/>
<keyword evidence="10" id="KW-1185">Reference proteome</keyword>
<evidence type="ECO:0000259" key="8">
    <source>
        <dbReference type="Pfam" id="PF02676"/>
    </source>
</evidence>
<keyword evidence="2 7" id="KW-0489">Methyltransferase</keyword>
<dbReference type="GO" id="GO:0008175">
    <property type="term" value="F:tRNA methyltransferase activity"/>
    <property type="evidence" value="ECO:0007669"/>
    <property type="project" value="InterPro"/>
</dbReference>
<dbReference type="EC" id="2.1.1.282" evidence="7"/>
<dbReference type="Gene3D" id="3.30.1960.10">
    <property type="entry name" value="tRNA wybutosine-synthesizing-like"/>
    <property type="match status" value="1"/>
</dbReference>
<protein>
    <recommendedName>
        <fullName evidence="6 7">tRNA(Phe) 7-((3-amino-3-carboxypropyl)-4-demethylwyosine(37)-N(4))-methyltransferase</fullName>
        <ecNumber evidence="7">2.1.1.282</ecNumber>
    </recommendedName>
    <alternativeName>
        <fullName evidence="7">tRNA wyosine derivatives biosynthesis protein Taw3</fullName>
    </alternativeName>
</protein>
<reference evidence="10" key="2">
    <citation type="submission" date="2020-03" db="EMBL/GenBank/DDBJ databases">
        <title>Complete Genome Sequences of Extremely Thermoacidophilic, Metal-Mobilizing Type-Strain Members of the Archaeal Family Sulfolobaceae: Acidianus brierleyi DSM-1651T, Acidianus sulfidivorans DSM-18786T, Metallosphaera hakonensis DSM-7519T, and Metallosphaera prunae DSM-10039T.</title>
        <authorList>
            <person name="Counts J.A."/>
            <person name="Kelly R.M."/>
        </authorList>
    </citation>
    <scope>NUCLEOTIDE SEQUENCE [LARGE SCALE GENOMIC DNA]</scope>
    <source>
        <strain evidence="10">HO1-1</strain>
    </source>
</reference>
<dbReference type="GO" id="GO:0031591">
    <property type="term" value="P:wybutosine biosynthetic process"/>
    <property type="evidence" value="ECO:0007669"/>
    <property type="project" value="InterPro"/>
</dbReference>
<gene>
    <name evidence="7" type="primary">taw3</name>
    <name evidence="9" type="ORF">DFR87_08640</name>
</gene>
<reference evidence="10" key="3">
    <citation type="submission" date="2020-03" db="EMBL/GenBank/DDBJ databases">
        <title>Sequencing and Assembly of Multiple Reported Metal-Biooxidizing Members of the Extremely Thermoacidophilic Archaeal Family Sulfolobaceae.</title>
        <authorList>
            <person name="Counts J.A."/>
            <person name="Kelly R.M."/>
        </authorList>
    </citation>
    <scope>NUCLEOTIDE SEQUENCE [LARGE SCALE GENOMIC DNA]</scope>
    <source>
        <strain evidence="10">HO1-1</strain>
    </source>
</reference>
<proteinExistence type="inferred from homology"/>
<dbReference type="InterPro" id="IPR022908">
    <property type="entry name" value="Taw3"/>
</dbReference>
<dbReference type="STRING" id="1293036.GCA_001315825_00861"/>